<feature type="binding site" evidence="18">
    <location>
        <position position="178"/>
    </location>
    <ligand>
        <name>(6S)-NADPHX</name>
        <dbReference type="ChEBI" id="CHEBI:64076"/>
    </ligand>
</feature>
<dbReference type="Pfam" id="PF01256">
    <property type="entry name" value="Carb_kinase"/>
    <property type="match status" value="1"/>
</dbReference>
<comment type="catalytic activity">
    <reaction evidence="16 17 19">
        <text>(6S)-NADPHX + ADP = AMP + phosphate + NADPH + H(+)</text>
        <dbReference type="Rhea" id="RHEA:32235"/>
        <dbReference type="ChEBI" id="CHEBI:15378"/>
        <dbReference type="ChEBI" id="CHEBI:43474"/>
        <dbReference type="ChEBI" id="CHEBI:57783"/>
        <dbReference type="ChEBI" id="CHEBI:64076"/>
        <dbReference type="ChEBI" id="CHEBI:456215"/>
        <dbReference type="ChEBI" id="CHEBI:456216"/>
        <dbReference type="EC" id="4.2.1.136"/>
    </reaction>
</comment>
<dbReference type="PIRSF" id="PIRSF017184">
    <property type="entry name" value="Nnr"/>
    <property type="match status" value="1"/>
</dbReference>
<comment type="similarity">
    <text evidence="18">Belongs to the NnrE/AIBP family.</text>
</comment>
<dbReference type="PROSITE" id="PS51383">
    <property type="entry name" value="YJEF_C_3"/>
    <property type="match status" value="1"/>
</dbReference>
<evidence type="ECO:0000259" key="20">
    <source>
        <dbReference type="PROSITE" id="PS51383"/>
    </source>
</evidence>
<dbReference type="NCBIfam" id="TIGR00197">
    <property type="entry name" value="yjeF_nterm"/>
    <property type="match status" value="1"/>
</dbReference>
<comment type="similarity">
    <text evidence="17">Belongs to the NnrD/CARKD family.</text>
</comment>
<dbReference type="PROSITE" id="PS01050">
    <property type="entry name" value="YJEF_C_2"/>
    <property type="match status" value="1"/>
</dbReference>
<dbReference type="Gene3D" id="3.40.50.10260">
    <property type="entry name" value="YjeF N-terminal domain"/>
    <property type="match status" value="1"/>
</dbReference>
<evidence type="ECO:0000256" key="3">
    <source>
        <dbReference type="ARBA" id="ARBA00006001"/>
    </source>
</evidence>
<comment type="catalytic activity">
    <reaction evidence="1 18 19">
        <text>(6R)-NADHX = (6S)-NADHX</text>
        <dbReference type="Rhea" id="RHEA:32215"/>
        <dbReference type="ChEBI" id="CHEBI:64074"/>
        <dbReference type="ChEBI" id="CHEBI:64075"/>
        <dbReference type="EC" id="5.1.99.6"/>
    </reaction>
</comment>
<dbReference type="GO" id="GO:0046872">
    <property type="term" value="F:metal ion binding"/>
    <property type="evidence" value="ECO:0007669"/>
    <property type="project" value="UniProtKB-UniRule"/>
</dbReference>
<evidence type="ECO:0000256" key="8">
    <source>
        <dbReference type="ARBA" id="ARBA00022857"/>
    </source>
</evidence>
<feature type="binding site" evidence="18">
    <location>
        <position position="145"/>
    </location>
    <ligand>
        <name>K(+)</name>
        <dbReference type="ChEBI" id="CHEBI:29103"/>
    </ligand>
</feature>
<dbReference type="HAMAP" id="MF_01965">
    <property type="entry name" value="NADHX_dehydratase"/>
    <property type="match status" value="1"/>
</dbReference>
<name>A0A6P1Y3F3_9SPIR</name>
<feature type="binding site" evidence="17">
    <location>
        <position position="448"/>
    </location>
    <ligand>
        <name>(6S)-NADPHX</name>
        <dbReference type="ChEBI" id="CHEBI:64076"/>
    </ligand>
</feature>
<evidence type="ECO:0000256" key="9">
    <source>
        <dbReference type="ARBA" id="ARBA00022958"/>
    </source>
</evidence>
<keyword evidence="12 17" id="KW-0456">Lyase</keyword>
<feature type="binding site" evidence="17">
    <location>
        <position position="375"/>
    </location>
    <ligand>
        <name>(6S)-NADPHX</name>
        <dbReference type="ChEBI" id="CHEBI:64076"/>
    </ligand>
</feature>
<keyword evidence="6 17" id="KW-0547">Nucleotide-binding</keyword>
<feature type="domain" description="YjeF N-terminal" evidence="21">
    <location>
        <begin position="8"/>
        <end position="234"/>
    </location>
</feature>
<protein>
    <recommendedName>
        <fullName evidence="19">Bifunctional NAD(P)H-hydrate repair enzyme</fullName>
    </recommendedName>
    <alternativeName>
        <fullName evidence="19">Nicotinamide nucleotide repair protein</fullName>
    </alternativeName>
    <domain>
        <recommendedName>
            <fullName evidence="19">ADP-dependent (S)-NAD(P)H-hydrate dehydratase</fullName>
            <ecNumber evidence="19">4.2.1.136</ecNumber>
        </recommendedName>
        <alternativeName>
            <fullName evidence="19">ADP-dependent NAD(P)HX dehydratase</fullName>
        </alternativeName>
    </domain>
    <domain>
        <recommendedName>
            <fullName evidence="19">NAD(P)H-hydrate epimerase</fullName>
            <ecNumber evidence="19">5.1.99.6</ecNumber>
        </recommendedName>
    </domain>
</protein>
<comment type="subunit">
    <text evidence="17">Homotetramer.</text>
</comment>
<evidence type="ECO:0000259" key="21">
    <source>
        <dbReference type="PROSITE" id="PS51385"/>
    </source>
</evidence>
<feature type="binding site" evidence="18">
    <location>
        <position position="181"/>
    </location>
    <ligand>
        <name>K(+)</name>
        <dbReference type="ChEBI" id="CHEBI:29103"/>
    </ligand>
</feature>
<dbReference type="SUPFAM" id="SSF53613">
    <property type="entry name" value="Ribokinase-like"/>
    <property type="match status" value="1"/>
</dbReference>
<dbReference type="PANTHER" id="PTHR12592">
    <property type="entry name" value="ATP-DEPENDENT (S)-NAD(P)H-HYDRATE DEHYDRATASE FAMILY MEMBER"/>
    <property type="match status" value="1"/>
</dbReference>
<comment type="function">
    <text evidence="18">Catalyzes the epimerization of the S- and R-forms of NAD(P)HX, a damaged form of NAD(P)H that is a result of enzymatic or heat-dependent hydration. This is a prerequisite for the S-specific NAD(P)H-hydrate dehydratase to allow the repair of both epimers of NAD(P)HX.</text>
</comment>
<feature type="domain" description="YjeF C-terminal" evidence="20">
    <location>
        <begin position="242"/>
        <end position="502"/>
    </location>
</feature>
<evidence type="ECO:0000256" key="17">
    <source>
        <dbReference type="HAMAP-Rule" id="MF_01965"/>
    </source>
</evidence>
<comment type="cofactor">
    <cofactor evidence="17">
        <name>Mg(2+)</name>
        <dbReference type="ChEBI" id="CHEBI:18420"/>
    </cofactor>
</comment>
<evidence type="ECO:0000256" key="18">
    <source>
        <dbReference type="HAMAP-Rule" id="MF_01966"/>
    </source>
</evidence>
<reference evidence="22 23" key="1">
    <citation type="submission" date="2020-01" db="EMBL/GenBank/DDBJ databases">
        <title>Complete genome sequence of a human oral phylogroup 1 Treponema sp. strain ATCC 700766, originally isolated from periodontitis dental plaque.</title>
        <authorList>
            <person name="Chan Y."/>
            <person name="Huo Y.-B."/>
            <person name="Yu X.-L."/>
            <person name="Zeng H."/>
            <person name="Leung W.-K."/>
            <person name="Watt R.M."/>
        </authorList>
    </citation>
    <scope>NUCLEOTIDE SEQUENCE [LARGE SCALE GENOMIC DNA]</scope>
    <source>
        <strain evidence="22 23">OMZ 804</strain>
    </source>
</reference>
<evidence type="ECO:0000256" key="1">
    <source>
        <dbReference type="ARBA" id="ARBA00000013"/>
    </source>
</evidence>
<dbReference type="EC" id="5.1.99.6" evidence="19"/>
<comment type="function">
    <text evidence="17">Catalyzes the dehydration of the S-form of NAD(P)HX at the expense of ADP, which is converted to AMP. Together with NAD(P)HX epimerase, which catalyzes the epimerization of the S- and R-forms, the enzyme allows the repair of both epimers of NAD(P)HX, a damaged form of NAD(P)H that is a result of enzymatic or heat-dependent hydration.</text>
</comment>
<comment type="function">
    <text evidence="14 19">Bifunctional enzyme that catalyzes the epimerization of the S- and R-forms of NAD(P)HX and the dehydration of the S-form of NAD(P)HX at the expense of ADP, which is converted to AMP. This allows the repair of both epimers of NAD(P)HX, a damaged form of NAD(P)H that is a result of enzymatic or heat-dependent hydration.</text>
</comment>
<feature type="binding site" evidence="18">
    <location>
        <position position="88"/>
    </location>
    <ligand>
        <name>K(+)</name>
        <dbReference type="ChEBI" id="CHEBI:29103"/>
    </ligand>
</feature>
<dbReference type="PROSITE" id="PS51385">
    <property type="entry name" value="YJEF_N"/>
    <property type="match status" value="1"/>
</dbReference>
<evidence type="ECO:0000256" key="15">
    <source>
        <dbReference type="ARBA" id="ARBA00048238"/>
    </source>
</evidence>
<evidence type="ECO:0000256" key="19">
    <source>
        <dbReference type="PIRNR" id="PIRNR017184"/>
    </source>
</evidence>
<keyword evidence="11 18" id="KW-0413">Isomerase</keyword>
<evidence type="ECO:0000256" key="2">
    <source>
        <dbReference type="ARBA" id="ARBA00000909"/>
    </source>
</evidence>
<comment type="catalytic activity">
    <reaction evidence="2 18 19">
        <text>(6R)-NADPHX = (6S)-NADPHX</text>
        <dbReference type="Rhea" id="RHEA:32227"/>
        <dbReference type="ChEBI" id="CHEBI:64076"/>
        <dbReference type="ChEBI" id="CHEBI:64077"/>
        <dbReference type="EC" id="5.1.99.6"/>
    </reaction>
</comment>
<evidence type="ECO:0000256" key="14">
    <source>
        <dbReference type="ARBA" id="ARBA00025153"/>
    </source>
</evidence>
<keyword evidence="8 17" id="KW-0521">NADP</keyword>
<organism evidence="22 23">
    <name type="scientific">Treponema vincentii</name>
    <dbReference type="NCBI Taxonomy" id="69710"/>
    <lineage>
        <taxon>Bacteria</taxon>
        <taxon>Pseudomonadati</taxon>
        <taxon>Spirochaetota</taxon>
        <taxon>Spirochaetia</taxon>
        <taxon>Spirochaetales</taxon>
        <taxon>Treponemataceae</taxon>
        <taxon>Treponema</taxon>
    </lineage>
</organism>
<comment type="cofactor">
    <cofactor evidence="18 19">
        <name>K(+)</name>
        <dbReference type="ChEBI" id="CHEBI:29103"/>
    </cofactor>
    <text evidence="18 19">Binds 1 potassium ion per subunit.</text>
</comment>
<dbReference type="Gene3D" id="3.40.1190.20">
    <property type="match status" value="1"/>
</dbReference>
<accession>A0A6P1Y3F3</accession>
<gene>
    <name evidence="18" type="primary">nnrE</name>
    <name evidence="17" type="synonym">nnrD</name>
    <name evidence="22" type="ORF">GWP43_13865</name>
</gene>
<dbReference type="EMBL" id="CP048020">
    <property type="protein sequence ID" value="QHX44367.1"/>
    <property type="molecule type" value="Genomic_DNA"/>
</dbReference>
<feature type="binding site" evidence="17">
    <location>
        <position position="447"/>
    </location>
    <ligand>
        <name>AMP</name>
        <dbReference type="ChEBI" id="CHEBI:456215"/>
    </ligand>
</feature>
<comment type="similarity">
    <text evidence="4 19">In the C-terminal section; belongs to the NnrD/CARKD family.</text>
</comment>
<dbReference type="GO" id="GO:0046496">
    <property type="term" value="P:nicotinamide nucleotide metabolic process"/>
    <property type="evidence" value="ECO:0007669"/>
    <property type="project" value="UniProtKB-UniRule"/>
</dbReference>
<keyword evidence="10 17" id="KW-0520">NAD</keyword>
<dbReference type="RefSeq" id="WP_162664640.1">
    <property type="nucleotide sequence ID" value="NZ_CP048020.1"/>
</dbReference>
<comment type="similarity">
    <text evidence="3 19">In the N-terminal section; belongs to the NnrE/AIBP family.</text>
</comment>
<proteinExistence type="inferred from homology"/>
<dbReference type="GO" id="GO:0005524">
    <property type="term" value="F:ATP binding"/>
    <property type="evidence" value="ECO:0007669"/>
    <property type="project" value="UniProtKB-UniRule"/>
</dbReference>
<evidence type="ECO:0000256" key="10">
    <source>
        <dbReference type="ARBA" id="ARBA00023027"/>
    </source>
</evidence>
<dbReference type="AlphaFoldDB" id="A0A6P1Y3F3"/>
<dbReference type="GO" id="GO:0052855">
    <property type="term" value="F:ADP-dependent NAD(P)H-hydrate dehydratase activity"/>
    <property type="evidence" value="ECO:0007669"/>
    <property type="project" value="UniProtKB-UniRule"/>
</dbReference>
<feature type="binding site" evidence="17">
    <location>
        <position position="275"/>
    </location>
    <ligand>
        <name>(6S)-NADPHX</name>
        <dbReference type="ChEBI" id="CHEBI:64076"/>
    </ligand>
</feature>
<dbReference type="InterPro" id="IPR017953">
    <property type="entry name" value="Carbohydrate_kinase_pred_CS"/>
</dbReference>
<evidence type="ECO:0000256" key="16">
    <source>
        <dbReference type="ARBA" id="ARBA00049209"/>
    </source>
</evidence>
<evidence type="ECO:0000256" key="7">
    <source>
        <dbReference type="ARBA" id="ARBA00022840"/>
    </source>
</evidence>
<comment type="caution">
    <text evidence="17">Lacks conserved residue(s) required for the propagation of feature annotation.</text>
</comment>
<dbReference type="EC" id="4.2.1.136" evidence="19"/>
<evidence type="ECO:0000256" key="5">
    <source>
        <dbReference type="ARBA" id="ARBA00022723"/>
    </source>
</evidence>
<dbReference type="InterPro" id="IPR029056">
    <property type="entry name" value="Ribokinase-like"/>
</dbReference>
<evidence type="ECO:0000256" key="11">
    <source>
        <dbReference type="ARBA" id="ARBA00023235"/>
    </source>
</evidence>
<keyword evidence="7 17" id="KW-0067">ATP-binding</keyword>
<sequence length="502" mass="53984">MEKIFDSVRELDKRAEDAFNLKNGVLMEHAACGMVERIRNLLSSRLLYPQNIQGRSRQNNALDLPSSHIKFPQAELPLVQIVCGSGDNGGDGYALARILADFCLVRVVLVKEPKSPLCKLQQDRLSLLGIPITDMLQEHCDVLVDAVFGTGIRGSLDSEMSALIERMNAVQGYKIACDIPSGLNEFGMPSPVAFRADETCTMGALKTALYADAAKDYTGAIHVCNLGLPRRCYEGETGTFLLSVEDMKLPHRSVQNTHKMSYGHGLFFCGEKTGACMLAASAALHFGIGLVTVFGEPVSAAPFDFMYTLQLPENFSAAMVGSGLGRNSDTQARALGFLSQEHVRELPLILDADILHNTKLPTLLSLFKAPILTPHPKEFQSLLANSGLAQVSVAEIQEHRFEYLRLFCGAFPQAVIVLKGAYPLIGCGNQVFVNPLGTNALAKAGAGDVLSGMITALAAQGYPSLEAAYTASLAHAEAAKLLYTSDYGLTASALAQATGRLK</sequence>
<dbReference type="CDD" id="cd01171">
    <property type="entry name" value="YXKO-related"/>
    <property type="match status" value="1"/>
</dbReference>
<evidence type="ECO:0000256" key="4">
    <source>
        <dbReference type="ARBA" id="ARBA00009524"/>
    </source>
</evidence>
<feature type="binding site" evidence="17">
    <location>
        <position position="323"/>
    </location>
    <ligand>
        <name>(6S)-NADPHX</name>
        <dbReference type="ChEBI" id="CHEBI:64076"/>
    </ligand>
</feature>
<dbReference type="Pfam" id="PF03853">
    <property type="entry name" value="YjeF_N"/>
    <property type="match status" value="1"/>
</dbReference>
<dbReference type="HAMAP" id="MF_01966">
    <property type="entry name" value="NADHX_epimerase"/>
    <property type="match status" value="1"/>
</dbReference>
<comment type="catalytic activity">
    <reaction evidence="15 17 19">
        <text>(6S)-NADHX + ADP = AMP + phosphate + NADH + H(+)</text>
        <dbReference type="Rhea" id="RHEA:32223"/>
        <dbReference type="ChEBI" id="CHEBI:15378"/>
        <dbReference type="ChEBI" id="CHEBI:43474"/>
        <dbReference type="ChEBI" id="CHEBI:57945"/>
        <dbReference type="ChEBI" id="CHEBI:64074"/>
        <dbReference type="ChEBI" id="CHEBI:456215"/>
        <dbReference type="ChEBI" id="CHEBI:456216"/>
        <dbReference type="EC" id="4.2.1.136"/>
    </reaction>
</comment>
<keyword evidence="5 18" id="KW-0479">Metal-binding</keyword>
<dbReference type="InterPro" id="IPR036652">
    <property type="entry name" value="YjeF_N_dom_sf"/>
</dbReference>
<evidence type="ECO:0000256" key="12">
    <source>
        <dbReference type="ARBA" id="ARBA00023239"/>
    </source>
</evidence>
<dbReference type="PANTHER" id="PTHR12592:SF0">
    <property type="entry name" value="ATP-DEPENDENT (S)-NAD(P)H-HYDRATE DEHYDRATASE"/>
    <property type="match status" value="1"/>
</dbReference>
<keyword evidence="9 18" id="KW-0630">Potassium</keyword>
<dbReference type="SUPFAM" id="SSF64153">
    <property type="entry name" value="YjeF N-terminal domain-like"/>
    <property type="match status" value="1"/>
</dbReference>
<dbReference type="InterPro" id="IPR000631">
    <property type="entry name" value="CARKD"/>
</dbReference>
<keyword evidence="13" id="KW-0511">Multifunctional enzyme</keyword>
<dbReference type="InterPro" id="IPR030677">
    <property type="entry name" value="Nnr"/>
</dbReference>
<dbReference type="GO" id="GO:0052856">
    <property type="term" value="F:NAD(P)HX epimerase activity"/>
    <property type="evidence" value="ECO:0007669"/>
    <property type="project" value="UniProtKB-UniRule"/>
</dbReference>
<dbReference type="InterPro" id="IPR004443">
    <property type="entry name" value="YjeF_N_dom"/>
</dbReference>
<dbReference type="GO" id="GO:0110051">
    <property type="term" value="P:metabolite repair"/>
    <property type="evidence" value="ECO:0007669"/>
    <property type="project" value="TreeGrafter"/>
</dbReference>
<feature type="binding site" evidence="18">
    <location>
        <begin position="149"/>
        <end position="155"/>
    </location>
    <ligand>
        <name>(6S)-NADPHX</name>
        <dbReference type="ChEBI" id="CHEBI:64076"/>
    </ligand>
</feature>
<dbReference type="Proteomes" id="UP000464374">
    <property type="component" value="Chromosome"/>
</dbReference>
<dbReference type="NCBIfam" id="TIGR00196">
    <property type="entry name" value="yjeF_cterm"/>
    <property type="match status" value="1"/>
</dbReference>
<evidence type="ECO:0000313" key="22">
    <source>
        <dbReference type="EMBL" id="QHX44367.1"/>
    </source>
</evidence>
<evidence type="ECO:0000256" key="6">
    <source>
        <dbReference type="ARBA" id="ARBA00022741"/>
    </source>
</evidence>
<dbReference type="KEGG" id="trz:GWP43_13865"/>
<evidence type="ECO:0000313" key="23">
    <source>
        <dbReference type="Proteomes" id="UP000464374"/>
    </source>
</evidence>
<feature type="binding site" evidence="18">
    <location>
        <begin position="87"/>
        <end position="91"/>
    </location>
    <ligand>
        <name>(6S)-NADPHX</name>
        <dbReference type="ChEBI" id="CHEBI:64076"/>
    </ligand>
</feature>
<evidence type="ECO:0000256" key="13">
    <source>
        <dbReference type="ARBA" id="ARBA00023268"/>
    </source>
</evidence>